<evidence type="ECO:0000256" key="4">
    <source>
        <dbReference type="ARBA" id="ARBA00023163"/>
    </source>
</evidence>
<reference evidence="6 7" key="1">
    <citation type="journal article" date="2008" name="Genome Biol.">
        <title>Encapsulated in silica: genome, proteome and physiology of the thermophilic bacterium Anoxybacillus flavithermus WK1.</title>
        <authorList>
            <person name="Saw J.H."/>
            <person name="Mountain B.W."/>
            <person name="Feng L."/>
            <person name="Omelchenko M.V."/>
            <person name="Hou S."/>
            <person name="Saito J.A."/>
            <person name="Stott M.B."/>
            <person name="Li D."/>
            <person name="Zhao G."/>
            <person name="Wu J."/>
            <person name="Galperin M.Y."/>
            <person name="Koonin E.V."/>
            <person name="Makarova K.S."/>
            <person name="Wolf Y.I."/>
            <person name="Rigden D.J."/>
            <person name="Dunfield P.F."/>
            <person name="Wang L."/>
            <person name="Alam M."/>
        </authorList>
    </citation>
    <scope>NUCLEOTIDE SEQUENCE [LARGE SCALE GENOMIC DNA]</scope>
    <source>
        <strain evidence="7">DSM 21510 / WK1</strain>
    </source>
</reference>
<dbReference type="AlphaFoldDB" id="B7GJF6"/>
<dbReference type="PANTHER" id="PTHR30346">
    <property type="entry name" value="TRANSCRIPTIONAL DUAL REGULATOR HCAR-RELATED"/>
    <property type="match status" value="1"/>
</dbReference>
<keyword evidence="4" id="KW-0804">Transcription</keyword>
<evidence type="ECO:0000259" key="5">
    <source>
        <dbReference type="PROSITE" id="PS50931"/>
    </source>
</evidence>
<dbReference type="Gene3D" id="1.10.10.10">
    <property type="entry name" value="Winged helix-like DNA-binding domain superfamily/Winged helix DNA-binding domain"/>
    <property type="match status" value="1"/>
</dbReference>
<proteinExistence type="inferred from homology"/>
<dbReference type="CDD" id="cd08434">
    <property type="entry name" value="PBP2_GltC_like"/>
    <property type="match status" value="1"/>
</dbReference>
<dbReference type="PANTHER" id="PTHR30346:SF28">
    <property type="entry name" value="HTH-TYPE TRANSCRIPTIONAL REGULATOR CYNR"/>
    <property type="match status" value="1"/>
</dbReference>
<dbReference type="SUPFAM" id="SSF53850">
    <property type="entry name" value="Periplasmic binding protein-like II"/>
    <property type="match status" value="1"/>
</dbReference>
<dbReference type="InterPro" id="IPR036390">
    <property type="entry name" value="WH_DNA-bd_sf"/>
</dbReference>
<keyword evidence="2" id="KW-0805">Transcription regulation</keyword>
<dbReference type="InterPro" id="IPR005119">
    <property type="entry name" value="LysR_subst-bd"/>
</dbReference>
<name>B7GJF6_ANOFW</name>
<dbReference type="FunFam" id="1.10.10.10:FF:000001">
    <property type="entry name" value="LysR family transcriptional regulator"/>
    <property type="match status" value="1"/>
</dbReference>
<dbReference type="PROSITE" id="PS50931">
    <property type="entry name" value="HTH_LYSR"/>
    <property type="match status" value="1"/>
</dbReference>
<dbReference type="GO" id="GO:0003700">
    <property type="term" value="F:DNA-binding transcription factor activity"/>
    <property type="evidence" value="ECO:0007669"/>
    <property type="project" value="InterPro"/>
</dbReference>
<dbReference type="SUPFAM" id="SSF46785">
    <property type="entry name" value="Winged helix' DNA-binding domain"/>
    <property type="match status" value="1"/>
</dbReference>
<dbReference type="KEGG" id="afl:Aflv_1234"/>
<keyword evidence="3" id="KW-0238">DNA-binding</keyword>
<dbReference type="GO" id="GO:0032993">
    <property type="term" value="C:protein-DNA complex"/>
    <property type="evidence" value="ECO:0007669"/>
    <property type="project" value="TreeGrafter"/>
</dbReference>
<dbReference type="InterPro" id="IPR036388">
    <property type="entry name" value="WH-like_DNA-bd_sf"/>
</dbReference>
<comment type="similarity">
    <text evidence="1">Belongs to the LysR transcriptional regulatory family.</text>
</comment>
<gene>
    <name evidence="6" type="primary">gltC</name>
    <name evidence="6" type="ordered locus">Aflv_1234</name>
</gene>
<evidence type="ECO:0000256" key="1">
    <source>
        <dbReference type="ARBA" id="ARBA00009437"/>
    </source>
</evidence>
<sequence length="302" mass="34086">MEKMELRQLVYFTEVAKREHVSEAAEALHVAQSAVSRQIANLEDELGVKLFEREGRNVKLTPIGRHFLQHIESALKAIDYAKQQIEEYLDPERGTIKIGFPTSLASYTMPMVISTFKQQHPHISFHLRQGSYKFLIEAVKKREIDLAFLGPVPTEEKGIQGDILFTESFAALIPADHPLSQKQSIALSELRHEPFVMFPEGFILRKIVEDACKQAGFSPIISSEGEDLDAIKGLVSAGIGMTLLPESTFYGTTLRYTTKVPIEFPLVRRNVGIILPKCDLAPSVNVFYQFVKQFFATLNQYQ</sequence>
<accession>B7GJF6</accession>
<dbReference type="eggNOG" id="COG0583">
    <property type="taxonomic scope" value="Bacteria"/>
</dbReference>
<protein>
    <submittedName>
        <fullName evidence="6">Transcriptional regulator (LysR family)</fullName>
    </submittedName>
</protein>
<dbReference type="InterPro" id="IPR000847">
    <property type="entry name" value="LysR_HTH_N"/>
</dbReference>
<organism evidence="6 7">
    <name type="scientific">Anoxybacillus flavithermus (strain DSM 21510 / WK1)</name>
    <dbReference type="NCBI Taxonomy" id="491915"/>
    <lineage>
        <taxon>Bacteria</taxon>
        <taxon>Bacillati</taxon>
        <taxon>Bacillota</taxon>
        <taxon>Bacilli</taxon>
        <taxon>Bacillales</taxon>
        <taxon>Anoxybacillaceae</taxon>
        <taxon>Anoxybacillus</taxon>
    </lineage>
</organism>
<dbReference type="EMBL" id="CP000922">
    <property type="protein sequence ID" value="ACJ33604.1"/>
    <property type="molecule type" value="Genomic_DNA"/>
</dbReference>
<dbReference type="Gene3D" id="3.40.190.290">
    <property type="match status" value="1"/>
</dbReference>
<dbReference type="HOGENOM" id="CLU_039613_6_2_9"/>
<evidence type="ECO:0000313" key="6">
    <source>
        <dbReference type="EMBL" id="ACJ33604.1"/>
    </source>
</evidence>
<dbReference type="Pfam" id="PF00126">
    <property type="entry name" value="HTH_1"/>
    <property type="match status" value="1"/>
</dbReference>
<dbReference type="Pfam" id="PF03466">
    <property type="entry name" value="LysR_substrate"/>
    <property type="match status" value="1"/>
</dbReference>
<evidence type="ECO:0000256" key="3">
    <source>
        <dbReference type="ARBA" id="ARBA00023125"/>
    </source>
</evidence>
<dbReference type="STRING" id="491915.Aflv_1234"/>
<evidence type="ECO:0000313" key="7">
    <source>
        <dbReference type="Proteomes" id="UP000000742"/>
    </source>
</evidence>
<dbReference type="GO" id="GO:0003677">
    <property type="term" value="F:DNA binding"/>
    <property type="evidence" value="ECO:0007669"/>
    <property type="project" value="UniProtKB-KW"/>
</dbReference>
<evidence type="ECO:0000256" key="2">
    <source>
        <dbReference type="ARBA" id="ARBA00023015"/>
    </source>
</evidence>
<dbReference type="Proteomes" id="UP000000742">
    <property type="component" value="Chromosome"/>
</dbReference>
<feature type="domain" description="HTH lysR-type" evidence="5">
    <location>
        <begin position="4"/>
        <end position="61"/>
    </location>
</feature>
<dbReference type="PRINTS" id="PR00039">
    <property type="entry name" value="HTHLYSR"/>
</dbReference>